<dbReference type="CDD" id="cd03189">
    <property type="entry name" value="GST_C_GTT1_like"/>
    <property type="match status" value="1"/>
</dbReference>
<dbReference type="InterPro" id="IPR036282">
    <property type="entry name" value="Glutathione-S-Trfase_C_sf"/>
</dbReference>
<dbReference type="GO" id="GO:0004601">
    <property type="term" value="F:peroxidase activity"/>
    <property type="evidence" value="ECO:0007669"/>
    <property type="project" value="UniProtKB-ARBA"/>
</dbReference>
<feature type="domain" description="GST N-terminal" evidence="4">
    <location>
        <begin position="1"/>
        <end position="89"/>
    </location>
</feature>
<evidence type="ECO:0000313" key="7">
    <source>
        <dbReference type="Proteomes" id="UP000319941"/>
    </source>
</evidence>
<dbReference type="InterPro" id="IPR040079">
    <property type="entry name" value="Glutathione_S-Trfase"/>
</dbReference>
<accession>A0A558HN41</accession>
<dbReference type="SUPFAM" id="SSF52833">
    <property type="entry name" value="Thioredoxin-like"/>
    <property type="match status" value="1"/>
</dbReference>
<dbReference type="Proteomes" id="UP000319941">
    <property type="component" value="Unassembled WGS sequence"/>
</dbReference>
<dbReference type="CDD" id="cd03046">
    <property type="entry name" value="GST_N_GTT1_like"/>
    <property type="match status" value="1"/>
</dbReference>
<dbReference type="SFLD" id="SFLDG00358">
    <property type="entry name" value="Main_(cytGST)"/>
    <property type="match status" value="1"/>
</dbReference>
<dbReference type="Gene3D" id="3.40.30.10">
    <property type="entry name" value="Glutaredoxin"/>
    <property type="match status" value="1"/>
</dbReference>
<dbReference type="InterPro" id="IPR004046">
    <property type="entry name" value="GST_C"/>
</dbReference>
<dbReference type="EMBL" id="VNFH01000005">
    <property type="protein sequence ID" value="TVU70527.1"/>
    <property type="molecule type" value="Genomic_DNA"/>
</dbReference>
<comment type="catalytic activity">
    <reaction evidence="3">
        <text>RX + glutathione = an S-substituted glutathione + a halide anion + H(+)</text>
        <dbReference type="Rhea" id="RHEA:16437"/>
        <dbReference type="ChEBI" id="CHEBI:15378"/>
        <dbReference type="ChEBI" id="CHEBI:16042"/>
        <dbReference type="ChEBI" id="CHEBI:17792"/>
        <dbReference type="ChEBI" id="CHEBI:57925"/>
        <dbReference type="ChEBI" id="CHEBI:90779"/>
        <dbReference type="EC" id="2.5.1.18"/>
    </reaction>
</comment>
<dbReference type="SFLD" id="SFLDS00019">
    <property type="entry name" value="Glutathione_Transferase_(cytos"/>
    <property type="match status" value="1"/>
</dbReference>
<feature type="domain" description="GST C-terminal" evidence="5">
    <location>
        <begin position="101"/>
        <end position="234"/>
    </location>
</feature>
<evidence type="ECO:0000256" key="1">
    <source>
        <dbReference type="ARBA" id="ARBA00012452"/>
    </source>
</evidence>
<name>A0A558HN41_9GAMM</name>
<dbReference type="PANTHER" id="PTHR44051:SF9">
    <property type="entry name" value="GLUTATHIONE S-TRANSFERASE 1"/>
    <property type="match status" value="1"/>
</dbReference>
<keyword evidence="2 6" id="KW-0808">Transferase</keyword>
<dbReference type="OrthoDB" id="9810080at2"/>
<dbReference type="Pfam" id="PF13409">
    <property type="entry name" value="GST_N_2"/>
    <property type="match status" value="1"/>
</dbReference>
<sequence length="234" mass="26307">MITVHHLENSRSQRILWLLEELNLEYRLEIYARDANSMRAPKALREVHPLGKSPVITDTTLAGESAEPVVVAESGAIIEYLVDLYAAQGAGNTAHLRPAAGTQAERDYRFWLHFAEGSAMTPLLMRLVFSRLDKKPVPWLIRPIARLLAKGVNSNFITPELKSHQAYLESCLEGRHWLCGEHLTGADIQMSFPVQVMASRQGLDGYPNTQAWLARIREREAYQRAVAKGGEFSM</sequence>
<evidence type="ECO:0000259" key="4">
    <source>
        <dbReference type="PROSITE" id="PS50404"/>
    </source>
</evidence>
<keyword evidence="7" id="KW-1185">Reference proteome</keyword>
<dbReference type="AlphaFoldDB" id="A0A558HN41"/>
<evidence type="ECO:0000313" key="6">
    <source>
        <dbReference type="EMBL" id="TVU70527.1"/>
    </source>
</evidence>
<dbReference type="EC" id="2.5.1.18" evidence="1"/>
<evidence type="ECO:0000256" key="3">
    <source>
        <dbReference type="ARBA" id="ARBA00047960"/>
    </source>
</evidence>
<reference evidence="6 7" key="1">
    <citation type="submission" date="2019-07" db="EMBL/GenBank/DDBJ databases">
        <title>Diversity of Bacteria from Kongsfjorden, Arctic.</title>
        <authorList>
            <person name="Yu Y."/>
        </authorList>
    </citation>
    <scope>NUCLEOTIDE SEQUENCE [LARGE SCALE GENOMIC DNA]</scope>
    <source>
        <strain evidence="6 7">SM1923</strain>
    </source>
</reference>
<dbReference type="FunFam" id="3.40.30.10:FF:000156">
    <property type="entry name" value="Glutathione S-transferase 1"/>
    <property type="match status" value="1"/>
</dbReference>
<dbReference type="Gene3D" id="1.20.1050.10">
    <property type="match status" value="1"/>
</dbReference>
<dbReference type="GO" id="GO:0005737">
    <property type="term" value="C:cytoplasm"/>
    <property type="evidence" value="ECO:0007669"/>
    <property type="project" value="UniProtKB-ARBA"/>
</dbReference>
<comment type="caution">
    <text evidence="6">The sequence shown here is derived from an EMBL/GenBank/DDBJ whole genome shotgun (WGS) entry which is preliminary data.</text>
</comment>
<proteinExistence type="predicted"/>
<dbReference type="PANTHER" id="PTHR44051">
    <property type="entry name" value="GLUTATHIONE S-TRANSFERASE-RELATED"/>
    <property type="match status" value="1"/>
</dbReference>
<evidence type="ECO:0000256" key="2">
    <source>
        <dbReference type="ARBA" id="ARBA00022679"/>
    </source>
</evidence>
<dbReference type="PROSITE" id="PS50405">
    <property type="entry name" value="GST_CTER"/>
    <property type="match status" value="1"/>
</dbReference>
<gene>
    <name evidence="6" type="ORF">FQP86_07755</name>
</gene>
<protein>
    <recommendedName>
        <fullName evidence="1">glutathione transferase</fullName>
        <ecNumber evidence="1">2.5.1.18</ecNumber>
    </recommendedName>
</protein>
<dbReference type="InterPro" id="IPR036249">
    <property type="entry name" value="Thioredoxin-like_sf"/>
</dbReference>
<evidence type="ECO:0000259" key="5">
    <source>
        <dbReference type="PROSITE" id="PS50405"/>
    </source>
</evidence>
<organism evidence="6 7">
    <name type="scientific">Cobetia crustatorum</name>
    <dbReference type="NCBI Taxonomy" id="553385"/>
    <lineage>
        <taxon>Bacteria</taxon>
        <taxon>Pseudomonadati</taxon>
        <taxon>Pseudomonadota</taxon>
        <taxon>Gammaproteobacteria</taxon>
        <taxon>Oceanospirillales</taxon>
        <taxon>Halomonadaceae</taxon>
        <taxon>Cobetia</taxon>
    </lineage>
</organism>
<dbReference type="GO" id="GO:0004364">
    <property type="term" value="F:glutathione transferase activity"/>
    <property type="evidence" value="ECO:0007669"/>
    <property type="project" value="UniProtKB-EC"/>
</dbReference>
<dbReference type="STRING" id="553385.GCA_000591415_02612"/>
<dbReference type="Pfam" id="PF00043">
    <property type="entry name" value="GST_C"/>
    <property type="match status" value="1"/>
</dbReference>
<dbReference type="SFLD" id="SFLDG01150">
    <property type="entry name" value="Main.1:_Beta-like"/>
    <property type="match status" value="1"/>
</dbReference>
<dbReference type="RefSeq" id="WP_088742873.1">
    <property type="nucleotide sequence ID" value="NZ_CAWOWR010000107.1"/>
</dbReference>
<dbReference type="InterPro" id="IPR010987">
    <property type="entry name" value="Glutathione-S-Trfase_C-like"/>
</dbReference>
<dbReference type="InterPro" id="IPR004045">
    <property type="entry name" value="Glutathione_S-Trfase_N"/>
</dbReference>
<dbReference type="PROSITE" id="PS50404">
    <property type="entry name" value="GST_NTER"/>
    <property type="match status" value="1"/>
</dbReference>
<dbReference type="SUPFAM" id="SSF47616">
    <property type="entry name" value="GST C-terminal domain-like"/>
    <property type="match status" value="1"/>
</dbReference>